<evidence type="ECO:0000313" key="2">
    <source>
        <dbReference type="EMBL" id="KAB1660048.1"/>
    </source>
</evidence>
<evidence type="ECO:0000256" key="1">
    <source>
        <dbReference type="SAM" id="MobiDB-lite"/>
    </source>
</evidence>
<name>A0A7J5BZK6_9MICO</name>
<dbReference type="OrthoDB" id="4946395at2"/>
<dbReference type="RefSeq" id="WP_158039546.1">
    <property type="nucleotide sequence ID" value="NZ_JACCFV010000001.1"/>
</dbReference>
<comment type="caution">
    <text evidence="2">The sequence shown here is derived from an EMBL/GenBank/DDBJ whole genome shotgun (WGS) entry which is preliminary data.</text>
</comment>
<dbReference type="AlphaFoldDB" id="A0A7J5BZK6"/>
<feature type="region of interest" description="Disordered" evidence="1">
    <location>
        <begin position="1"/>
        <end position="40"/>
    </location>
</feature>
<protein>
    <submittedName>
        <fullName evidence="2">Uncharacterized protein</fullName>
    </submittedName>
</protein>
<dbReference type="Proteomes" id="UP000467240">
    <property type="component" value="Unassembled WGS sequence"/>
</dbReference>
<reference evidence="2 3" key="1">
    <citation type="submission" date="2019-09" db="EMBL/GenBank/DDBJ databases">
        <title>Phylogeny of genus Pseudoclavibacter and closely related genus.</title>
        <authorList>
            <person name="Li Y."/>
        </authorList>
    </citation>
    <scope>NUCLEOTIDE SEQUENCE [LARGE SCALE GENOMIC DNA]</scope>
    <source>
        <strain evidence="2 3">DSM 23821</strain>
    </source>
</reference>
<keyword evidence="3" id="KW-1185">Reference proteome</keyword>
<proteinExistence type="predicted"/>
<evidence type="ECO:0000313" key="3">
    <source>
        <dbReference type="Proteomes" id="UP000467240"/>
    </source>
</evidence>
<sequence>MGASHANAAGGRSAPSPASTSGAAGAPARPRSAPADVLPPFPAPTIGEVLVLGDEEPMVRLDARRSAIGTLLVHGAVVAVWEATTLETGWCTASGERAGRTVHTPGNRELVALADDGALIALRHLSMLRRAVFVGDTEPLEVDLFDGSHTVVSTGDESTMNVLSITRVGSLLELRAEPLTRPITLDEVVRRFGFVVTGGPTRRERRNG</sequence>
<feature type="compositionally biased region" description="Low complexity" evidence="1">
    <location>
        <begin position="8"/>
        <end position="35"/>
    </location>
</feature>
<dbReference type="EMBL" id="WBJZ01000004">
    <property type="protein sequence ID" value="KAB1660048.1"/>
    <property type="molecule type" value="Genomic_DNA"/>
</dbReference>
<gene>
    <name evidence="2" type="ORF">F8O01_03705</name>
</gene>
<organism evidence="2 3">
    <name type="scientific">Pseudoclavibacter chungangensis</name>
    <dbReference type="NCBI Taxonomy" id="587635"/>
    <lineage>
        <taxon>Bacteria</taxon>
        <taxon>Bacillati</taxon>
        <taxon>Actinomycetota</taxon>
        <taxon>Actinomycetes</taxon>
        <taxon>Micrococcales</taxon>
        <taxon>Microbacteriaceae</taxon>
        <taxon>Pseudoclavibacter</taxon>
    </lineage>
</organism>
<accession>A0A7J5BZK6</accession>